<dbReference type="EMBL" id="MFJL01000034">
    <property type="protein sequence ID" value="OGG13896.1"/>
    <property type="molecule type" value="Genomic_DNA"/>
</dbReference>
<sequence length="76" mass="9077">MFTPEWCPSDCPGRIGKRRNICRLYREKTEKYAPRSGVYKKEVEYLTNEANLLRSKGKEGIQELESWCVTFFHSWE</sequence>
<dbReference type="AlphaFoldDB" id="A0A1F5ZN16"/>
<dbReference type="Proteomes" id="UP000176923">
    <property type="component" value="Unassembled WGS sequence"/>
</dbReference>
<evidence type="ECO:0000313" key="1">
    <source>
        <dbReference type="EMBL" id="OGG13896.1"/>
    </source>
</evidence>
<accession>A0A1F5ZN16</accession>
<comment type="caution">
    <text evidence="1">The sequence shown here is derived from an EMBL/GenBank/DDBJ whole genome shotgun (WGS) entry which is preliminary data.</text>
</comment>
<gene>
    <name evidence="1" type="ORF">A3D77_05125</name>
</gene>
<dbReference type="STRING" id="1798382.A3D77_05125"/>
<reference evidence="1 2" key="1">
    <citation type="journal article" date="2016" name="Nat. Commun.">
        <title>Thousands of microbial genomes shed light on interconnected biogeochemical processes in an aquifer system.</title>
        <authorList>
            <person name="Anantharaman K."/>
            <person name="Brown C.T."/>
            <person name="Hug L.A."/>
            <person name="Sharon I."/>
            <person name="Castelle C.J."/>
            <person name="Probst A.J."/>
            <person name="Thomas B.C."/>
            <person name="Singh A."/>
            <person name="Wilkins M.J."/>
            <person name="Karaoz U."/>
            <person name="Brodie E.L."/>
            <person name="Williams K.H."/>
            <person name="Hubbard S.S."/>
            <person name="Banfield J.F."/>
        </authorList>
    </citation>
    <scope>NUCLEOTIDE SEQUENCE [LARGE SCALE GENOMIC DNA]</scope>
</reference>
<organism evidence="1 2">
    <name type="scientific">Candidatus Gottesmanbacteria bacterium RIFCSPHIGHO2_02_FULL_39_11</name>
    <dbReference type="NCBI Taxonomy" id="1798382"/>
    <lineage>
        <taxon>Bacteria</taxon>
        <taxon>Candidatus Gottesmaniibacteriota</taxon>
    </lineage>
</organism>
<evidence type="ECO:0000313" key="2">
    <source>
        <dbReference type="Proteomes" id="UP000176923"/>
    </source>
</evidence>
<proteinExistence type="predicted"/>
<protein>
    <submittedName>
        <fullName evidence="1">Uncharacterized protein</fullName>
    </submittedName>
</protein>
<name>A0A1F5ZN16_9BACT</name>